<feature type="region of interest" description="Disordered" evidence="1">
    <location>
        <begin position="174"/>
        <end position="354"/>
    </location>
</feature>
<dbReference type="EMBL" id="KB467898">
    <property type="protein sequence ID" value="PCH36983.1"/>
    <property type="molecule type" value="Genomic_DNA"/>
</dbReference>
<sequence>MKKSPRSGKTSTHWWSDDTKPSQYLRLGYQGHIVAIANDQIEAPVEAFERLSSRRFLCEKALVFEDGFYIPHSQSQPSFDAFVYEAGPQRATIFQVTVSNQHPISTEGLDWLYNCGAKSLRLVVVTPPLKGSVLDIWVANSHKDMLGEVYHLALPNLKKCSVAELESIMPTSTAGGRVAAVEPSTQPRGTLPHKSKSKKENKKAALLQPVQSARKKGEASNTALVPAPNPSSAPMPASIPSPMQPKSNDRKGKAVMSSSKSIISAAIPPAQPSQQPSDKDQAPGKARERKRKRNERPTADTEARPASPPYVPAAKKIKTCKEKEREAMGSAALPGRRMARRWRTDGAVMGKLAG</sequence>
<keyword evidence="3" id="KW-1185">Reference proteome</keyword>
<dbReference type="OrthoDB" id="2340858at2759"/>
<accession>A0A2H3JAZ4</accession>
<dbReference type="Proteomes" id="UP000218811">
    <property type="component" value="Unassembled WGS sequence"/>
</dbReference>
<proteinExistence type="predicted"/>
<feature type="compositionally biased region" description="Basic residues" evidence="1">
    <location>
        <begin position="191"/>
        <end position="201"/>
    </location>
</feature>
<gene>
    <name evidence="2" type="ORF">WOLCODRAFT_167256</name>
</gene>
<feature type="compositionally biased region" description="Basic and acidic residues" evidence="1">
    <location>
        <begin position="277"/>
        <end position="286"/>
    </location>
</feature>
<evidence type="ECO:0000256" key="1">
    <source>
        <dbReference type="SAM" id="MobiDB-lite"/>
    </source>
</evidence>
<name>A0A2H3JAZ4_WOLCO</name>
<feature type="compositionally biased region" description="Pro residues" evidence="1">
    <location>
        <begin position="227"/>
        <end position="243"/>
    </location>
</feature>
<reference evidence="2 3" key="1">
    <citation type="journal article" date="2012" name="Science">
        <title>The Paleozoic origin of enzymatic lignin decomposition reconstructed from 31 fungal genomes.</title>
        <authorList>
            <person name="Floudas D."/>
            <person name="Binder M."/>
            <person name="Riley R."/>
            <person name="Barry K."/>
            <person name="Blanchette R.A."/>
            <person name="Henrissat B."/>
            <person name="Martinez A.T."/>
            <person name="Otillar R."/>
            <person name="Spatafora J.W."/>
            <person name="Yadav J.S."/>
            <person name="Aerts A."/>
            <person name="Benoit I."/>
            <person name="Boyd A."/>
            <person name="Carlson A."/>
            <person name="Copeland A."/>
            <person name="Coutinho P.M."/>
            <person name="de Vries R.P."/>
            <person name="Ferreira P."/>
            <person name="Findley K."/>
            <person name="Foster B."/>
            <person name="Gaskell J."/>
            <person name="Glotzer D."/>
            <person name="Gorecki P."/>
            <person name="Heitman J."/>
            <person name="Hesse C."/>
            <person name="Hori C."/>
            <person name="Igarashi K."/>
            <person name="Jurgens J.A."/>
            <person name="Kallen N."/>
            <person name="Kersten P."/>
            <person name="Kohler A."/>
            <person name="Kuees U."/>
            <person name="Kumar T.K.A."/>
            <person name="Kuo A."/>
            <person name="LaButti K."/>
            <person name="Larrondo L.F."/>
            <person name="Lindquist E."/>
            <person name="Ling A."/>
            <person name="Lombard V."/>
            <person name="Lucas S."/>
            <person name="Lundell T."/>
            <person name="Martin R."/>
            <person name="McLaughlin D.J."/>
            <person name="Morgenstern I."/>
            <person name="Morin E."/>
            <person name="Murat C."/>
            <person name="Nagy L.G."/>
            <person name="Nolan M."/>
            <person name="Ohm R.A."/>
            <person name="Patyshakuliyeva A."/>
            <person name="Rokas A."/>
            <person name="Ruiz-Duenas F.J."/>
            <person name="Sabat G."/>
            <person name="Salamov A."/>
            <person name="Samejima M."/>
            <person name="Schmutz J."/>
            <person name="Slot J.C."/>
            <person name="St John F."/>
            <person name="Stenlid J."/>
            <person name="Sun H."/>
            <person name="Sun S."/>
            <person name="Syed K."/>
            <person name="Tsang A."/>
            <person name="Wiebenga A."/>
            <person name="Young D."/>
            <person name="Pisabarro A."/>
            <person name="Eastwood D.C."/>
            <person name="Martin F."/>
            <person name="Cullen D."/>
            <person name="Grigoriev I.V."/>
            <person name="Hibbett D.S."/>
        </authorList>
    </citation>
    <scope>NUCLEOTIDE SEQUENCE [LARGE SCALE GENOMIC DNA]</scope>
    <source>
        <strain evidence="2 3">MD-104</strain>
    </source>
</reference>
<dbReference type="AlphaFoldDB" id="A0A2H3JAZ4"/>
<protein>
    <submittedName>
        <fullName evidence="2">Uncharacterized protein</fullName>
    </submittedName>
</protein>
<evidence type="ECO:0000313" key="3">
    <source>
        <dbReference type="Proteomes" id="UP000218811"/>
    </source>
</evidence>
<organism evidence="2 3">
    <name type="scientific">Wolfiporia cocos (strain MD-104)</name>
    <name type="common">Brown rot fungus</name>
    <dbReference type="NCBI Taxonomy" id="742152"/>
    <lineage>
        <taxon>Eukaryota</taxon>
        <taxon>Fungi</taxon>
        <taxon>Dikarya</taxon>
        <taxon>Basidiomycota</taxon>
        <taxon>Agaricomycotina</taxon>
        <taxon>Agaricomycetes</taxon>
        <taxon>Polyporales</taxon>
        <taxon>Phaeolaceae</taxon>
        <taxon>Wolfiporia</taxon>
    </lineage>
</organism>
<evidence type="ECO:0000313" key="2">
    <source>
        <dbReference type="EMBL" id="PCH36983.1"/>
    </source>
</evidence>
<feature type="compositionally biased region" description="Low complexity" evidence="1">
    <location>
        <begin position="257"/>
        <end position="276"/>
    </location>
</feature>